<evidence type="ECO:0000256" key="6">
    <source>
        <dbReference type="ARBA" id="ARBA00023136"/>
    </source>
</evidence>
<proteinExistence type="inferred from homology"/>
<evidence type="ECO:0000256" key="4">
    <source>
        <dbReference type="ARBA" id="ARBA00022692"/>
    </source>
</evidence>
<dbReference type="PANTHER" id="PTHR33508:SF1">
    <property type="entry name" value="UPF0056 MEMBRANE PROTEIN YHCE"/>
    <property type="match status" value="1"/>
</dbReference>
<dbReference type="NCBIfam" id="TIGR00427">
    <property type="entry name" value="NAAT family transporter"/>
    <property type="match status" value="1"/>
</dbReference>
<protein>
    <recommendedName>
        <fullName evidence="7">UPF0056 membrane protein</fullName>
    </recommendedName>
</protein>
<dbReference type="InterPro" id="IPR002771">
    <property type="entry name" value="Multi_antbiot-R_MarC"/>
</dbReference>
<feature type="transmembrane region" description="Helical" evidence="7">
    <location>
        <begin position="141"/>
        <end position="162"/>
    </location>
</feature>
<evidence type="ECO:0000256" key="3">
    <source>
        <dbReference type="ARBA" id="ARBA00022475"/>
    </source>
</evidence>
<feature type="transmembrane region" description="Helical" evidence="7">
    <location>
        <begin position="12"/>
        <end position="32"/>
    </location>
</feature>
<evidence type="ECO:0000256" key="1">
    <source>
        <dbReference type="ARBA" id="ARBA00004651"/>
    </source>
</evidence>
<organism evidence="8 9">
    <name type="scientific">Marinobacterium lutimaris</name>
    <dbReference type="NCBI Taxonomy" id="568106"/>
    <lineage>
        <taxon>Bacteria</taxon>
        <taxon>Pseudomonadati</taxon>
        <taxon>Pseudomonadota</taxon>
        <taxon>Gammaproteobacteria</taxon>
        <taxon>Oceanospirillales</taxon>
        <taxon>Oceanospirillaceae</taxon>
        <taxon>Marinobacterium</taxon>
    </lineage>
</organism>
<feature type="transmembrane region" description="Helical" evidence="7">
    <location>
        <begin position="68"/>
        <end position="86"/>
    </location>
</feature>
<dbReference type="OrthoDB" id="21094at2"/>
<keyword evidence="5 7" id="KW-1133">Transmembrane helix</keyword>
<dbReference type="Pfam" id="PF01914">
    <property type="entry name" value="MarC"/>
    <property type="match status" value="1"/>
</dbReference>
<sequence length="211" mass="22548">MTEKFIRDALILWTTIDPIGTLAIFSALTAHMTATARRRTAIKATIYATVILFFSIVVGQLLLSAMGIRLISLQLAGGLILFLFGLKMIFGDMNKDARKVEDAGHDIAVFPLAVPSIATPGAIMAVILMTDNHVYSIPTQIGTTLIMLAIMLVTFLLMLAAGPIIRVIGNNGSAILVKVMGMILTALSIEFVMEALKISQWIGGDSITSAG</sequence>
<evidence type="ECO:0000313" key="9">
    <source>
        <dbReference type="Proteomes" id="UP000236745"/>
    </source>
</evidence>
<keyword evidence="3" id="KW-1003">Cell membrane</keyword>
<dbReference type="GO" id="GO:0005886">
    <property type="term" value="C:plasma membrane"/>
    <property type="evidence" value="ECO:0007669"/>
    <property type="project" value="UniProtKB-SubCell"/>
</dbReference>
<keyword evidence="4 7" id="KW-0812">Transmembrane</keyword>
<comment type="similarity">
    <text evidence="2 7">Belongs to the UPF0056 (MarC) family.</text>
</comment>
<dbReference type="EMBL" id="FNVQ01000006">
    <property type="protein sequence ID" value="SEG84726.1"/>
    <property type="molecule type" value="Genomic_DNA"/>
</dbReference>
<evidence type="ECO:0000256" key="7">
    <source>
        <dbReference type="RuleBase" id="RU362048"/>
    </source>
</evidence>
<keyword evidence="6 7" id="KW-0472">Membrane</keyword>
<feature type="transmembrane region" description="Helical" evidence="7">
    <location>
        <begin position="174"/>
        <end position="193"/>
    </location>
</feature>
<evidence type="ECO:0000256" key="5">
    <source>
        <dbReference type="ARBA" id="ARBA00022989"/>
    </source>
</evidence>
<dbReference type="RefSeq" id="WP_104005415.1">
    <property type="nucleotide sequence ID" value="NZ_FNVQ01000006.1"/>
</dbReference>
<dbReference type="Proteomes" id="UP000236745">
    <property type="component" value="Unassembled WGS sequence"/>
</dbReference>
<gene>
    <name evidence="8" type="ORF">SAMN05444390_106176</name>
</gene>
<dbReference type="AlphaFoldDB" id="A0A1H6DJA9"/>
<evidence type="ECO:0000313" key="8">
    <source>
        <dbReference type="EMBL" id="SEG84726.1"/>
    </source>
</evidence>
<accession>A0A1H6DJA9</accession>
<feature type="transmembrane region" description="Helical" evidence="7">
    <location>
        <begin position="107"/>
        <end position="129"/>
    </location>
</feature>
<feature type="transmembrane region" description="Helical" evidence="7">
    <location>
        <begin position="44"/>
        <end position="62"/>
    </location>
</feature>
<reference evidence="8 9" key="1">
    <citation type="submission" date="2016-10" db="EMBL/GenBank/DDBJ databases">
        <authorList>
            <person name="de Groot N.N."/>
        </authorList>
    </citation>
    <scope>NUCLEOTIDE SEQUENCE [LARGE SCALE GENOMIC DNA]</scope>
    <source>
        <strain evidence="8 9">DSM 22012</strain>
    </source>
</reference>
<evidence type="ECO:0000256" key="2">
    <source>
        <dbReference type="ARBA" id="ARBA00009784"/>
    </source>
</evidence>
<dbReference type="PANTHER" id="PTHR33508">
    <property type="entry name" value="UPF0056 MEMBRANE PROTEIN YHCE"/>
    <property type="match status" value="1"/>
</dbReference>
<keyword evidence="9" id="KW-1185">Reference proteome</keyword>
<comment type="subcellular location">
    <subcellularLocation>
        <location evidence="1 7">Cell membrane</location>
        <topology evidence="1 7">Multi-pass membrane protein</topology>
    </subcellularLocation>
</comment>
<name>A0A1H6DJA9_9GAMM</name>